<dbReference type="GO" id="GO:0065002">
    <property type="term" value="P:intracellular protein transmembrane transport"/>
    <property type="evidence" value="ECO:0007669"/>
    <property type="project" value="UniProtKB-UniRule"/>
</dbReference>
<feature type="domain" description="Helicase ATP-binding" evidence="14">
    <location>
        <begin position="109"/>
        <end position="305"/>
    </location>
</feature>
<keyword evidence="6 12" id="KW-0547">Nucleotide-binding</keyword>
<dbReference type="Gene3D" id="3.90.1440.10">
    <property type="entry name" value="SecA, preprotein cross-linking domain"/>
    <property type="match status" value="1"/>
</dbReference>
<evidence type="ECO:0000256" key="10">
    <source>
        <dbReference type="ARBA" id="ARBA00023010"/>
    </source>
</evidence>
<dbReference type="InterPro" id="IPR027417">
    <property type="entry name" value="P-loop_NTPase"/>
</dbReference>
<dbReference type="FunFam" id="3.90.1440.10:FF:000002">
    <property type="entry name" value="Protein translocase subunit SecA"/>
    <property type="match status" value="1"/>
</dbReference>
<keyword evidence="7 12" id="KW-0067">ATP-binding</keyword>
<dbReference type="GO" id="GO:0005829">
    <property type="term" value="C:cytosol"/>
    <property type="evidence" value="ECO:0007669"/>
    <property type="project" value="TreeGrafter"/>
</dbReference>
<dbReference type="Gene3D" id="3.40.50.300">
    <property type="entry name" value="P-loop containing nucleotide triphosphate hydrolases"/>
    <property type="match status" value="2"/>
</dbReference>
<evidence type="ECO:0000256" key="9">
    <source>
        <dbReference type="ARBA" id="ARBA00022967"/>
    </source>
</evidence>
<evidence type="ECO:0000256" key="4">
    <source>
        <dbReference type="ARBA" id="ARBA00022475"/>
    </source>
</evidence>
<dbReference type="EC" id="7.4.2.8" evidence="12"/>
<reference evidence="17 18" key="1">
    <citation type="submission" date="2015-02" db="EMBL/GenBank/DDBJ databases">
        <title>Improved understanding of the partial-nitritation anammox process through 23 genomes representing the majority of the microbial community.</title>
        <authorList>
            <person name="Speth D.R."/>
            <person name="In T Zandt M."/>
            <person name="Guerrero Cruz S."/>
            <person name="Jetten M.S."/>
            <person name="Dutilh B.E."/>
        </authorList>
    </citation>
    <scope>NUCLEOTIDE SEQUENCE [LARGE SCALE GENOMIC DNA]</scope>
    <source>
        <strain evidence="17">OLB20</strain>
    </source>
</reference>
<feature type="binding site" evidence="12">
    <location>
        <position position="550"/>
    </location>
    <ligand>
        <name>ATP</name>
        <dbReference type="ChEBI" id="CHEBI:30616"/>
    </ligand>
</feature>
<dbReference type="EMBL" id="JYNZ01000004">
    <property type="protein sequence ID" value="KXK26226.1"/>
    <property type="molecule type" value="Genomic_DNA"/>
</dbReference>
<dbReference type="Pfam" id="PF21090">
    <property type="entry name" value="P-loop_SecA"/>
    <property type="match status" value="1"/>
</dbReference>
<dbReference type="GO" id="GO:0008564">
    <property type="term" value="F:protein-exporting ATPase activity"/>
    <property type="evidence" value="ECO:0007669"/>
    <property type="project" value="UniProtKB-EC"/>
</dbReference>
<dbReference type="GO" id="GO:0017038">
    <property type="term" value="P:protein import"/>
    <property type="evidence" value="ECO:0007669"/>
    <property type="project" value="InterPro"/>
</dbReference>
<evidence type="ECO:0000256" key="6">
    <source>
        <dbReference type="ARBA" id="ARBA00022741"/>
    </source>
</evidence>
<dbReference type="Pfam" id="PF01043">
    <property type="entry name" value="SecA_PP_bind"/>
    <property type="match status" value="1"/>
</dbReference>
<dbReference type="PROSITE" id="PS51192">
    <property type="entry name" value="HELICASE_ATP_BIND_1"/>
    <property type="match status" value="1"/>
</dbReference>
<dbReference type="SUPFAM" id="SSF52540">
    <property type="entry name" value="P-loop containing nucleoside triphosphate hydrolases"/>
    <property type="match status" value="2"/>
</dbReference>
<gene>
    <name evidence="12 17" type="primary">secA</name>
    <name evidence="17" type="ORF">TR69_WS6001001221</name>
</gene>
<dbReference type="GO" id="GO:0031522">
    <property type="term" value="C:cell envelope Sec protein transport complex"/>
    <property type="evidence" value="ECO:0007669"/>
    <property type="project" value="TreeGrafter"/>
</dbReference>
<evidence type="ECO:0000256" key="11">
    <source>
        <dbReference type="ARBA" id="ARBA00023136"/>
    </source>
</evidence>
<evidence type="ECO:0000256" key="8">
    <source>
        <dbReference type="ARBA" id="ARBA00022927"/>
    </source>
</evidence>
<dbReference type="GO" id="GO:0005524">
    <property type="term" value="F:ATP binding"/>
    <property type="evidence" value="ECO:0007669"/>
    <property type="project" value="UniProtKB-UniRule"/>
</dbReference>
<dbReference type="FunFam" id="3.40.50.300:FF:000429">
    <property type="entry name" value="Preprotein translocase subunit SecA"/>
    <property type="match status" value="1"/>
</dbReference>
<dbReference type="Proteomes" id="UP000070457">
    <property type="component" value="Unassembled WGS sequence"/>
</dbReference>
<evidence type="ECO:0000256" key="5">
    <source>
        <dbReference type="ARBA" id="ARBA00022490"/>
    </source>
</evidence>
<comment type="similarity">
    <text evidence="2 12 13">Belongs to the SecA family.</text>
</comment>
<evidence type="ECO:0000259" key="16">
    <source>
        <dbReference type="PROSITE" id="PS51196"/>
    </source>
</evidence>
<dbReference type="GO" id="GO:0005886">
    <property type="term" value="C:plasma membrane"/>
    <property type="evidence" value="ECO:0007669"/>
    <property type="project" value="UniProtKB-SubCell"/>
</dbReference>
<dbReference type="SMART" id="SM00958">
    <property type="entry name" value="SecA_PP_bind"/>
    <property type="match status" value="1"/>
</dbReference>
<keyword evidence="10 12" id="KW-0811">Translocation</keyword>
<evidence type="ECO:0000259" key="14">
    <source>
        <dbReference type="PROSITE" id="PS51192"/>
    </source>
</evidence>
<dbReference type="InterPro" id="IPR014018">
    <property type="entry name" value="SecA_motor_DEAD"/>
</dbReference>
<dbReference type="InterPro" id="IPR011115">
    <property type="entry name" value="SecA_DEAD"/>
</dbReference>
<proteinExistence type="inferred from homology"/>
<dbReference type="SMART" id="SM00957">
    <property type="entry name" value="SecA_DEAD"/>
    <property type="match status" value="1"/>
</dbReference>
<evidence type="ECO:0000313" key="18">
    <source>
        <dbReference type="Proteomes" id="UP000070457"/>
    </source>
</evidence>
<dbReference type="HAMAP" id="MF_01382">
    <property type="entry name" value="SecA"/>
    <property type="match status" value="1"/>
</dbReference>
<keyword evidence="5 12" id="KW-0963">Cytoplasm</keyword>
<dbReference type="GO" id="GO:0043952">
    <property type="term" value="P:protein transport by the Sec complex"/>
    <property type="evidence" value="ECO:0007669"/>
    <property type="project" value="TreeGrafter"/>
</dbReference>
<dbReference type="CDD" id="cd17928">
    <property type="entry name" value="DEXDc_SecA"/>
    <property type="match status" value="1"/>
</dbReference>
<feature type="binding site" evidence="12">
    <location>
        <begin position="125"/>
        <end position="129"/>
    </location>
    <ligand>
        <name>ATP</name>
        <dbReference type="ChEBI" id="CHEBI:30616"/>
    </ligand>
</feature>
<comment type="function">
    <text evidence="12">Part of the Sec protein translocase complex. Interacts with the SecYEG preprotein conducting channel. Has a central role in coupling the hydrolysis of ATP to the transfer of proteins into and across the cell membrane, serving as an ATP-driven molecular motor driving the stepwise translocation of polypeptide chains across the membrane.</text>
</comment>
<organism evidence="17 18">
    <name type="scientific">candidate division WS6 bacterium OLB20</name>
    <dbReference type="NCBI Taxonomy" id="1617426"/>
    <lineage>
        <taxon>Bacteria</taxon>
        <taxon>Candidatus Dojkabacteria</taxon>
    </lineage>
</organism>
<dbReference type="PANTHER" id="PTHR30612:SF0">
    <property type="entry name" value="CHLOROPLAST PROTEIN-TRANSPORTING ATPASE"/>
    <property type="match status" value="1"/>
</dbReference>
<dbReference type="SUPFAM" id="SSF81767">
    <property type="entry name" value="Pre-protein crosslinking domain of SecA"/>
    <property type="match status" value="1"/>
</dbReference>
<evidence type="ECO:0000259" key="15">
    <source>
        <dbReference type="PROSITE" id="PS51194"/>
    </source>
</evidence>
<dbReference type="PROSITE" id="PS51194">
    <property type="entry name" value="HELICASE_CTER"/>
    <property type="match status" value="1"/>
</dbReference>
<dbReference type="PANTHER" id="PTHR30612">
    <property type="entry name" value="SECA INNER MEMBRANE COMPONENT OF SEC PROTEIN SECRETION SYSTEM"/>
    <property type="match status" value="1"/>
</dbReference>
<keyword evidence="8 12" id="KW-0653">Protein transport</keyword>
<feature type="domain" description="SecA family profile" evidence="16">
    <location>
        <begin position="1"/>
        <end position="628"/>
    </location>
</feature>
<dbReference type="InterPro" id="IPR036670">
    <property type="entry name" value="SecA_X-link_sf"/>
</dbReference>
<dbReference type="InterPro" id="IPR014001">
    <property type="entry name" value="Helicase_ATP-bd"/>
</dbReference>
<dbReference type="PROSITE" id="PS51196">
    <property type="entry name" value="SECA_MOTOR_DEAD"/>
    <property type="match status" value="1"/>
</dbReference>
<keyword evidence="3 12" id="KW-0813">Transport</keyword>
<dbReference type="Pfam" id="PF07517">
    <property type="entry name" value="SecA_DEAD"/>
    <property type="match status" value="1"/>
</dbReference>
<evidence type="ECO:0000256" key="2">
    <source>
        <dbReference type="ARBA" id="ARBA00007650"/>
    </source>
</evidence>
<dbReference type="SUPFAM" id="SSF81886">
    <property type="entry name" value="Helical scaffold and wing domains of SecA"/>
    <property type="match status" value="1"/>
</dbReference>
<keyword evidence="9 12" id="KW-1278">Translocase</keyword>
<dbReference type="STRING" id="1617426.TR69_WS6001001221"/>
<name>A0A136LX66_9BACT</name>
<dbReference type="InterPro" id="IPR001650">
    <property type="entry name" value="Helicase_C-like"/>
</dbReference>
<protein>
    <recommendedName>
        <fullName evidence="12 13">Protein translocase subunit SecA</fullName>
        <ecNumber evidence="12">7.4.2.8</ecNumber>
    </recommendedName>
</protein>
<dbReference type="AlphaFoldDB" id="A0A136LX66"/>
<dbReference type="PRINTS" id="PR00906">
    <property type="entry name" value="SECA"/>
</dbReference>
<dbReference type="GO" id="GO:0006605">
    <property type="term" value="P:protein targeting"/>
    <property type="evidence" value="ECO:0007669"/>
    <property type="project" value="UniProtKB-UniRule"/>
</dbReference>
<comment type="subunit">
    <text evidence="12">Monomer and homodimer. Part of the essential Sec protein translocation apparatus which comprises SecA, SecYEG and auxiliary proteins SecDF. Other proteins may also be involved.</text>
</comment>
<keyword evidence="11 12" id="KW-0472">Membrane</keyword>
<dbReference type="InterPro" id="IPR000185">
    <property type="entry name" value="SecA"/>
</dbReference>
<feature type="binding site" evidence="12">
    <location>
        <position position="106"/>
    </location>
    <ligand>
        <name>ATP</name>
        <dbReference type="ChEBI" id="CHEBI:30616"/>
    </ligand>
</feature>
<dbReference type="Gene3D" id="1.10.3060.10">
    <property type="entry name" value="Helical scaffold and wing domains of SecA"/>
    <property type="match status" value="1"/>
</dbReference>
<dbReference type="InterPro" id="IPR020937">
    <property type="entry name" value="SecA_CS"/>
</dbReference>
<evidence type="ECO:0000256" key="7">
    <source>
        <dbReference type="ARBA" id="ARBA00022840"/>
    </source>
</evidence>
<keyword evidence="4 12" id="KW-1003">Cell membrane</keyword>
<evidence type="ECO:0000256" key="12">
    <source>
        <dbReference type="HAMAP-Rule" id="MF_01382"/>
    </source>
</evidence>
<dbReference type="PATRIC" id="fig|1617426.3.peg.1209"/>
<dbReference type="NCBIfam" id="TIGR00963">
    <property type="entry name" value="secA"/>
    <property type="match status" value="1"/>
</dbReference>
<dbReference type="InterPro" id="IPR011116">
    <property type="entry name" value="SecA_Wing/Scaffold"/>
</dbReference>
<dbReference type="CDD" id="cd18803">
    <property type="entry name" value="SF2_C_secA"/>
    <property type="match status" value="1"/>
</dbReference>
<comment type="catalytic activity">
    <reaction evidence="12">
        <text>ATP + H2O + cellular proteinSide 1 = ADP + phosphate + cellular proteinSide 2.</text>
        <dbReference type="EC" id="7.4.2.8"/>
    </reaction>
</comment>
<comment type="caution">
    <text evidence="17">The sequence shown here is derived from an EMBL/GenBank/DDBJ whole genome shotgun (WGS) entry which is preliminary data.</text>
</comment>
<dbReference type="Pfam" id="PF07516">
    <property type="entry name" value="SecA_SW"/>
    <property type="match status" value="1"/>
</dbReference>
<evidence type="ECO:0000256" key="13">
    <source>
        <dbReference type="RuleBase" id="RU003874"/>
    </source>
</evidence>
<dbReference type="InterPro" id="IPR011130">
    <property type="entry name" value="SecA_preprotein_X-link_dom"/>
</dbReference>
<comment type="subcellular location">
    <subcellularLocation>
        <location evidence="12">Cell membrane</location>
        <topology evidence="12">Peripheral membrane protein</topology>
        <orientation evidence="12">Cytoplasmic side</orientation>
    </subcellularLocation>
    <subcellularLocation>
        <location evidence="12">Cytoplasm</location>
    </subcellularLocation>
    <subcellularLocation>
        <location evidence="1">Membrane</location>
        <topology evidence="1">Peripheral membrane protein</topology>
    </subcellularLocation>
    <text evidence="12">Distribution is 50-50.</text>
</comment>
<dbReference type="PROSITE" id="PS01312">
    <property type="entry name" value="SECA"/>
    <property type="match status" value="1"/>
</dbReference>
<sequence length="970" mass="109382">MFDPTQAAIREATPVVDRIFELEDEMKSASLEELRQRVDRMREDVKPVLDEVPEDAKTALNLDTKTKHAAAEQKVIDKLNEFIPEFYAIMRELNRRKFGKPHYRVQLIASTILAGGNKLGELKTGEGKTQVFHLPAALYGLTGRGSHVITVNDYLARRDGEYAGHAMADIGISVGIITPQASYRFVPDDQLEETKGAEAAAERKDLNVAELADMKGTNLIECTKKEAYSCDVVYGTNNEFGFDYLRDNMAYNLKNRVQPELYFVIVDEADSILIDEARTPLIISAPAEQSNELYERFASMVKKLTRDKHFEVDEKSRSVSLTEAGVEYAEKLLGVDNLWEDYKYAHHLDNALKAEVLYRNDDEYIIKEGEVLIVDEFTGRVLPGRRYSEGLHQAIEAKEGVEIKRASRTMATITFQNFFKLYKVLAGGSGTIITEAEEFGKIFNLESYAIPTNKPVIRDDKNDKIYKDRTAKFAAVVTEIKLINETGRPILVGTASIEDSEFLSGLLDKAGVKHEVLNAKFHEREAQIVAKAGRKGAVTVATNMAGRGTDIPLGPGVEELGGLYIIGTQRHEARRIDNQLRGRGGRQGQPGTTQFFVGLDDEIMRIQGGELISRVMDMTNLPTDVPIQNPLISRSIESAQKKMEGANFDIRKRLVDYDNVMNQQREIFYTRRYNILRRAERAANAEDESVKQKNHAEIVADIEDILLSETDALTAKHFLIEREDDIDRTKVAKDYLDLAQDELIAQAVHALFPEIKTSGAEAMVNELINDLPLEDIQDRLGQVTKKLVELKVEEFKTSLPEIYKITTLQSMDELWTEHLNAMGDLREGISLRSYAQKDPLVEYKNEGFMLFEKFIASINSQIGRRILKIQRVARQQQERLVTNEAQVSDILTGSREMTAGLDDLVNKGRQLEQRRQNLGKGPQQTVKKQGRAFGRNDKVSVRYSDGTVKKDVKFKKVELDVESGRATVIS</sequence>
<feature type="domain" description="Helicase C-terminal" evidence="15">
    <location>
        <begin position="475"/>
        <end position="631"/>
    </location>
</feature>
<dbReference type="InterPro" id="IPR036266">
    <property type="entry name" value="SecA_Wing/Scaffold_sf"/>
</dbReference>
<evidence type="ECO:0000313" key="17">
    <source>
        <dbReference type="EMBL" id="KXK26226.1"/>
    </source>
</evidence>
<dbReference type="InterPro" id="IPR044722">
    <property type="entry name" value="SecA_SF2_C"/>
</dbReference>
<evidence type="ECO:0000256" key="1">
    <source>
        <dbReference type="ARBA" id="ARBA00004170"/>
    </source>
</evidence>
<accession>A0A136LX66</accession>
<evidence type="ECO:0000256" key="3">
    <source>
        <dbReference type="ARBA" id="ARBA00022448"/>
    </source>
</evidence>